<dbReference type="AlphaFoldDB" id="A0A243QA96"/>
<reference evidence="2 3" key="1">
    <citation type="submission" date="2017-05" db="EMBL/GenBank/DDBJ databases">
        <title>Biotechnological potential of actinobacteria isolated from South African environments.</title>
        <authorList>
            <person name="Le Roes-Hill M."/>
            <person name="Prins A."/>
            <person name="Durrell K.A."/>
        </authorList>
    </citation>
    <scope>NUCLEOTIDE SEQUENCE [LARGE SCALE GENOMIC DNA]</scope>
    <source>
        <strain evidence="2">BS2</strain>
    </source>
</reference>
<dbReference type="InterPro" id="IPR011434">
    <property type="entry name" value="Ltp-like_HTH"/>
</dbReference>
<dbReference type="InterPro" id="IPR036388">
    <property type="entry name" value="WH-like_DNA-bd_sf"/>
</dbReference>
<dbReference type="OrthoDB" id="2004788at2"/>
<feature type="domain" description="Putative host cell surface-exposed lipoprotein Ltp-like HTH region" evidence="1">
    <location>
        <begin position="81"/>
        <end position="124"/>
    </location>
</feature>
<keyword evidence="3" id="KW-1185">Reference proteome</keyword>
<evidence type="ECO:0000313" key="3">
    <source>
        <dbReference type="Proteomes" id="UP000194632"/>
    </source>
</evidence>
<dbReference type="Pfam" id="PF07553">
    <property type="entry name" value="Lipoprotein_Ltp"/>
    <property type="match status" value="2"/>
</dbReference>
<name>A0A243QA96_9ACTN</name>
<feature type="domain" description="Putative host cell surface-exposed lipoprotein Ltp-like HTH region" evidence="1">
    <location>
        <begin position="36"/>
        <end position="73"/>
    </location>
</feature>
<proteinExistence type="predicted"/>
<dbReference type="Gene3D" id="1.10.10.10">
    <property type="entry name" value="Winged helix-like DNA-binding domain superfamily/Winged helix DNA-binding domain"/>
    <property type="match status" value="2"/>
</dbReference>
<evidence type="ECO:0000259" key="1">
    <source>
        <dbReference type="Pfam" id="PF07553"/>
    </source>
</evidence>
<dbReference type="EMBL" id="NGFO01000012">
    <property type="protein sequence ID" value="OUC78582.1"/>
    <property type="molecule type" value="Genomic_DNA"/>
</dbReference>
<protein>
    <recommendedName>
        <fullName evidence="1">Putative host cell surface-exposed lipoprotein Ltp-like HTH region domain-containing protein</fullName>
    </recommendedName>
</protein>
<comment type="caution">
    <text evidence="2">The sequence shown here is derived from an EMBL/GenBank/DDBJ whole genome shotgun (WGS) entry which is preliminary data.</text>
</comment>
<dbReference type="STRING" id="417102.CA982_11840"/>
<accession>A0A243QA96</accession>
<evidence type="ECO:0000313" key="2">
    <source>
        <dbReference type="EMBL" id="OUC78582.1"/>
    </source>
</evidence>
<sequence length="125" mass="14177">MALAHRRSQRRLRNCIDTRRRTSHRGVRVRRHVVHLAKAKDYLSLMAFSKTGLIEQLEYDGFSTADATYAVAQVEADGTVDWNDQAVKKARDYRSKTAFPRQGVIEQLAYEGFTSAQAVYGVDNA</sequence>
<dbReference type="Proteomes" id="UP000194632">
    <property type="component" value="Unassembled WGS sequence"/>
</dbReference>
<gene>
    <name evidence="2" type="ORF">CA982_11840</name>
</gene>
<organism evidence="2 3">
    <name type="scientific">Gordonia lacunae</name>
    <dbReference type="NCBI Taxonomy" id="417102"/>
    <lineage>
        <taxon>Bacteria</taxon>
        <taxon>Bacillati</taxon>
        <taxon>Actinomycetota</taxon>
        <taxon>Actinomycetes</taxon>
        <taxon>Mycobacteriales</taxon>
        <taxon>Gordoniaceae</taxon>
        <taxon>Gordonia</taxon>
    </lineage>
</organism>